<dbReference type="InterPro" id="IPR000182">
    <property type="entry name" value="GNAT_dom"/>
</dbReference>
<dbReference type="PROSITE" id="PS51186">
    <property type="entry name" value="GNAT"/>
    <property type="match status" value="1"/>
</dbReference>
<evidence type="ECO:0000313" key="2">
    <source>
        <dbReference type="EMBL" id="SVC93781.1"/>
    </source>
</evidence>
<dbReference type="GO" id="GO:0016747">
    <property type="term" value="F:acyltransferase activity, transferring groups other than amino-acyl groups"/>
    <property type="evidence" value="ECO:0007669"/>
    <property type="project" value="InterPro"/>
</dbReference>
<evidence type="ECO:0000259" key="1">
    <source>
        <dbReference type="PROSITE" id="PS51186"/>
    </source>
</evidence>
<dbReference type="InterPro" id="IPR016181">
    <property type="entry name" value="Acyl_CoA_acyltransferase"/>
</dbReference>
<dbReference type="AlphaFoldDB" id="A0A382RB42"/>
<name>A0A382RB42_9ZZZZ</name>
<protein>
    <recommendedName>
        <fullName evidence="1">N-acetyltransferase domain-containing protein</fullName>
    </recommendedName>
</protein>
<organism evidence="2">
    <name type="scientific">marine metagenome</name>
    <dbReference type="NCBI Taxonomy" id="408172"/>
    <lineage>
        <taxon>unclassified sequences</taxon>
        <taxon>metagenomes</taxon>
        <taxon>ecological metagenomes</taxon>
    </lineage>
</organism>
<dbReference type="EMBL" id="UINC01119733">
    <property type="protein sequence ID" value="SVC93781.1"/>
    <property type="molecule type" value="Genomic_DNA"/>
</dbReference>
<dbReference type="Gene3D" id="3.40.630.30">
    <property type="match status" value="1"/>
</dbReference>
<gene>
    <name evidence="2" type="ORF">METZ01_LOCUS346635</name>
</gene>
<accession>A0A382RB42</accession>
<dbReference type="SUPFAM" id="SSF55729">
    <property type="entry name" value="Acyl-CoA N-acyltransferases (Nat)"/>
    <property type="match status" value="1"/>
</dbReference>
<dbReference type="Pfam" id="PF13673">
    <property type="entry name" value="Acetyltransf_10"/>
    <property type="match status" value="1"/>
</dbReference>
<proteinExistence type="predicted"/>
<reference evidence="2" key="1">
    <citation type="submission" date="2018-05" db="EMBL/GenBank/DDBJ databases">
        <authorList>
            <person name="Lanie J.A."/>
            <person name="Ng W.-L."/>
            <person name="Kazmierczak K.M."/>
            <person name="Andrzejewski T.M."/>
            <person name="Davidsen T.M."/>
            <person name="Wayne K.J."/>
            <person name="Tettelin H."/>
            <person name="Glass J.I."/>
            <person name="Rusch D."/>
            <person name="Podicherti R."/>
            <person name="Tsui H.-C.T."/>
            <person name="Winkler M.E."/>
        </authorList>
    </citation>
    <scope>NUCLEOTIDE SEQUENCE</scope>
</reference>
<feature type="domain" description="N-acetyltransferase" evidence="1">
    <location>
        <begin position="1"/>
        <end position="149"/>
    </location>
</feature>
<sequence>MISEYTKSDTSKILHIINDASLRYKGIIPNNCWNEPYMSKKELTDEFCNGIRMFGYHYYNKLIGVIGVQEVKDVILIRHAYTLTSYQNRGAGSALIEYLLKKNQDSRLLVGTWKDATWAIQFYQKFGFILHSKEETTLLLKKYWKIPTEQIENSVVLERC</sequence>
<dbReference type="CDD" id="cd04301">
    <property type="entry name" value="NAT_SF"/>
    <property type="match status" value="1"/>
</dbReference>